<reference evidence="19" key="2">
    <citation type="submission" date="2025-08" db="UniProtKB">
        <authorList>
            <consortium name="Ensembl"/>
        </authorList>
    </citation>
    <scope>IDENTIFICATION</scope>
    <source>
        <strain evidence="19">Isolate ISIS603380</strain>
    </source>
</reference>
<keyword evidence="20" id="KW-1185">Reference proteome</keyword>
<evidence type="ECO:0000259" key="17">
    <source>
        <dbReference type="PROSITE" id="PS50221"/>
    </source>
</evidence>
<evidence type="ECO:0000256" key="11">
    <source>
        <dbReference type="ARBA" id="ARBA00023136"/>
    </source>
</evidence>
<evidence type="ECO:0000256" key="5">
    <source>
        <dbReference type="ARBA" id="ARBA00022692"/>
    </source>
</evidence>
<dbReference type="FunFam" id="1.20.1070.10:FF:000054">
    <property type="entry name" value="Adhesion G protein-coupled receptor E3"/>
    <property type="match status" value="1"/>
</dbReference>
<evidence type="ECO:0000259" key="18">
    <source>
        <dbReference type="PROSITE" id="PS50261"/>
    </source>
</evidence>
<evidence type="ECO:0000313" key="19">
    <source>
        <dbReference type="Ensembl" id="ENSLAFP00000021107.1"/>
    </source>
</evidence>
<accession>G3TZU9</accession>
<reference evidence="19" key="3">
    <citation type="submission" date="2025-09" db="UniProtKB">
        <authorList>
            <consortium name="Ensembl"/>
        </authorList>
    </citation>
    <scope>IDENTIFICATION</scope>
    <source>
        <strain evidence="19">Isolate ISIS603380</strain>
    </source>
</reference>
<evidence type="ECO:0000256" key="1">
    <source>
        <dbReference type="ARBA" id="ARBA00004651"/>
    </source>
</evidence>
<dbReference type="PRINTS" id="PR01128">
    <property type="entry name" value="EMR1HORMONER"/>
</dbReference>
<dbReference type="FunCoup" id="G3TZU9">
    <property type="interactions" value="2"/>
</dbReference>
<dbReference type="InParanoid" id="G3TZU9"/>
<protein>
    <recommendedName>
        <fullName evidence="21">Adhesion G protein-coupled receptor E4P</fullName>
    </recommendedName>
</protein>
<dbReference type="OMA" id="IAGPLHY"/>
<evidence type="ECO:0000313" key="20">
    <source>
        <dbReference type="Proteomes" id="UP000007646"/>
    </source>
</evidence>
<dbReference type="Gene3D" id="2.60.220.50">
    <property type="match status" value="1"/>
</dbReference>
<dbReference type="InterPro" id="IPR017983">
    <property type="entry name" value="GPCR_2_secretin-like_CS"/>
</dbReference>
<dbReference type="Ensembl" id="ENSLAFT00000030961.1">
    <property type="protein sequence ID" value="ENSLAFP00000021107.1"/>
    <property type="gene ID" value="ENSLAFG00000028228.1"/>
</dbReference>
<feature type="transmembrane region" description="Helical" evidence="16">
    <location>
        <begin position="197"/>
        <end position="221"/>
    </location>
</feature>
<keyword evidence="13" id="KW-0675">Receptor</keyword>
<feature type="domain" description="G-protein coupled receptors family 2 profile 2" evidence="18">
    <location>
        <begin position="198"/>
        <end position="448"/>
    </location>
</feature>
<feature type="transmembrane region" description="Helical" evidence="16">
    <location>
        <begin position="393"/>
        <end position="412"/>
    </location>
</feature>
<dbReference type="InterPro" id="IPR001740">
    <property type="entry name" value="GPCR_2_EMR1-like_rcpt"/>
</dbReference>
<keyword evidence="6" id="KW-0732">Signal</keyword>
<feature type="domain" description="GAIN-B" evidence="17">
    <location>
        <begin position="34"/>
        <end position="194"/>
    </location>
</feature>
<dbReference type="HOGENOM" id="CLU_002753_3_7_1"/>
<organism evidence="19 20">
    <name type="scientific">Loxodonta africana</name>
    <name type="common">African elephant</name>
    <dbReference type="NCBI Taxonomy" id="9785"/>
    <lineage>
        <taxon>Eukaryota</taxon>
        <taxon>Metazoa</taxon>
        <taxon>Chordata</taxon>
        <taxon>Craniata</taxon>
        <taxon>Vertebrata</taxon>
        <taxon>Euteleostomi</taxon>
        <taxon>Mammalia</taxon>
        <taxon>Eutheria</taxon>
        <taxon>Afrotheria</taxon>
        <taxon>Proboscidea</taxon>
        <taxon>Elephantidae</taxon>
        <taxon>Loxodonta</taxon>
    </lineage>
</organism>
<feature type="transmembrane region" description="Helical" evidence="16">
    <location>
        <begin position="424"/>
        <end position="447"/>
    </location>
</feature>
<dbReference type="PANTHER" id="PTHR12011">
    <property type="entry name" value="ADHESION G-PROTEIN COUPLED RECEPTOR"/>
    <property type="match status" value="1"/>
</dbReference>
<dbReference type="Gene3D" id="1.20.1070.10">
    <property type="entry name" value="Rhodopsin 7-helix transmembrane proteins"/>
    <property type="match status" value="1"/>
</dbReference>
<keyword evidence="4" id="KW-0245">EGF-like domain</keyword>
<dbReference type="Pfam" id="PF00002">
    <property type="entry name" value="7tm_2"/>
    <property type="match status" value="1"/>
</dbReference>
<reference evidence="19 20" key="1">
    <citation type="submission" date="2009-06" db="EMBL/GenBank/DDBJ databases">
        <title>The Genome Sequence of Loxodonta africana (African elephant).</title>
        <authorList>
            <person name="Di Palma F."/>
            <person name="Heiman D."/>
            <person name="Young S."/>
            <person name="Johnson J."/>
            <person name="Lander E.S."/>
            <person name="Lindblad-Toh K."/>
        </authorList>
    </citation>
    <scope>NUCLEOTIDE SEQUENCE [LARGE SCALE GENOMIC DNA]</scope>
    <source>
        <strain evidence="19 20">Isolate ISIS603380</strain>
    </source>
</reference>
<name>G3TZU9_LOXAF</name>
<feature type="transmembrane region" description="Helical" evidence="16">
    <location>
        <begin position="346"/>
        <end position="372"/>
    </location>
</feature>
<dbReference type="InterPro" id="IPR046338">
    <property type="entry name" value="GAIN_dom_sf"/>
</dbReference>
<keyword evidence="3" id="KW-1003">Cell membrane</keyword>
<evidence type="ECO:0000256" key="4">
    <source>
        <dbReference type="ARBA" id="ARBA00022536"/>
    </source>
</evidence>
<dbReference type="AlphaFoldDB" id="G3TZU9"/>
<evidence type="ECO:0000256" key="9">
    <source>
        <dbReference type="ARBA" id="ARBA00022989"/>
    </source>
</evidence>
<keyword evidence="5 16" id="KW-0812">Transmembrane</keyword>
<dbReference type="InterPro" id="IPR000203">
    <property type="entry name" value="GPS"/>
</dbReference>
<evidence type="ECO:0000256" key="13">
    <source>
        <dbReference type="ARBA" id="ARBA00023170"/>
    </source>
</evidence>
<feature type="transmembrane region" description="Helical" evidence="16">
    <location>
        <begin position="270"/>
        <end position="288"/>
    </location>
</feature>
<evidence type="ECO:0000256" key="15">
    <source>
        <dbReference type="ARBA" id="ARBA00023224"/>
    </source>
</evidence>
<sequence length="489" mass="55202">TKKDIAKVATQLLQEAELSIWNQNFVSPGKYENPVLDIVYETKTCDETSKKTILEAGNNTMVIDCAHAFTETTRENQSAVALITYRALGDILNETYFSDRKGLQEVKLNSLVVSGTIGSKEKIALSKPVLLTFKHTQPVGERTKQFCVYWEGSKEGGSWSREGCSRIGSNDSHTICQCFHLSSFAVLMALMPKADPVLTVITYVGLSLSLLCLFLAALTFLLCRPIQNTSTSLHLQLSLCLFLAHLLFLVGIDKTESEFLTSLPVAWNDYIYITPYLFVWLLSLCLALTTKNTQRSHLSSSCVLKPLYLYTYVYTYFSYVLILSAVSETLRYWSSPDCWLKLDKGFIWSFLGPVAIIILINLVFYFLILWILKSKLSSLNKEVSTIQDTRVMTFKAIAQLFILGCSWGLGFFMVEAVGKTAGLVIAYIFTIINVLQGVLLFTVYCVLSRQVRREYKKWFTAKWKGVEVESTEMSRSTTHTKMNLSTNIQ</sequence>
<comment type="similarity">
    <text evidence="2">Belongs to the G-protein coupled receptor 2 family. Adhesion G-protein coupled receptor (ADGR) subfamily.</text>
</comment>
<dbReference type="InterPro" id="IPR000832">
    <property type="entry name" value="GPCR_2_secretin-like"/>
</dbReference>
<keyword evidence="12" id="KW-1015">Disulfide bond</keyword>
<evidence type="ECO:0000256" key="2">
    <source>
        <dbReference type="ARBA" id="ARBA00007343"/>
    </source>
</evidence>
<evidence type="ECO:0008006" key="21">
    <source>
        <dbReference type="Google" id="ProtNLM"/>
    </source>
</evidence>
<dbReference type="Proteomes" id="UP000007646">
    <property type="component" value="Unassembled WGS sequence"/>
</dbReference>
<evidence type="ECO:0000256" key="6">
    <source>
        <dbReference type="ARBA" id="ARBA00022729"/>
    </source>
</evidence>
<dbReference type="GO" id="GO:0007166">
    <property type="term" value="P:cell surface receptor signaling pathway"/>
    <property type="evidence" value="ECO:0007669"/>
    <property type="project" value="InterPro"/>
</dbReference>
<dbReference type="GO" id="GO:0007189">
    <property type="term" value="P:adenylate cyclase-activating G protein-coupled receptor signaling pathway"/>
    <property type="evidence" value="ECO:0007669"/>
    <property type="project" value="TreeGrafter"/>
</dbReference>
<feature type="transmembrane region" description="Helical" evidence="16">
    <location>
        <begin position="233"/>
        <end position="250"/>
    </location>
</feature>
<evidence type="ECO:0000256" key="3">
    <source>
        <dbReference type="ARBA" id="ARBA00022475"/>
    </source>
</evidence>
<proteinExistence type="inferred from homology"/>
<dbReference type="PANTHER" id="PTHR12011:SF473">
    <property type="entry name" value="ADHESION G PROTEIN-COUPLED RECEPTOR E4P-RELATED"/>
    <property type="match status" value="1"/>
</dbReference>
<keyword evidence="11 16" id="KW-0472">Membrane</keyword>
<dbReference type="FunFam" id="2.60.220.50:FF:000022">
    <property type="entry name" value="Adhesion G protein-coupled receptor E3"/>
    <property type="match status" value="1"/>
</dbReference>
<keyword evidence="15" id="KW-0807">Transducer</keyword>
<dbReference type="PROSITE" id="PS50221">
    <property type="entry name" value="GAIN_B"/>
    <property type="match status" value="1"/>
</dbReference>
<dbReference type="PROSITE" id="PS00650">
    <property type="entry name" value="G_PROTEIN_RECEP_F2_2"/>
    <property type="match status" value="1"/>
</dbReference>
<keyword evidence="10" id="KW-0297">G-protein coupled receptor</keyword>
<dbReference type="GO" id="GO:0004930">
    <property type="term" value="F:G protein-coupled receptor activity"/>
    <property type="evidence" value="ECO:0007669"/>
    <property type="project" value="UniProtKB-KW"/>
</dbReference>
<feature type="transmembrane region" description="Helical" evidence="16">
    <location>
        <begin position="309"/>
        <end position="326"/>
    </location>
</feature>
<evidence type="ECO:0000256" key="14">
    <source>
        <dbReference type="ARBA" id="ARBA00023180"/>
    </source>
</evidence>
<dbReference type="PROSITE" id="PS50261">
    <property type="entry name" value="G_PROTEIN_RECEP_F2_4"/>
    <property type="match status" value="1"/>
</dbReference>
<evidence type="ECO:0000256" key="8">
    <source>
        <dbReference type="ARBA" id="ARBA00022837"/>
    </source>
</evidence>
<keyword evidence="14" id="KW-0325">Glycoprotein</keyword>
<dbReference type="SMART" id="SM00303">
    <property type="entry name" value="GPS"/>
    <property type="match status" value="1"/>
</dbReference>
<dbReference type="PRINTS" id="PR00249">
    <property type="entry name" value="GPCRSECRETIN"/>
</dbReference>
<evidence type="ECO:0000256" key="10">
    <source>
        <dbReference type="ARBA" id="ARBA00023040"/>
    </source>
</evidence>
<evidence type="ECO:0000256" key="16">
    <source>
        <dbReference type="SAM" id="Phobius"/>
    </source>
</evidence>
<evidence type="ECO:0000256" key="12">
    <source>
        <dbReference type="ARBA" id="ARBA00023157"/>
    </source>
</evidence>
<keyword evidence="8" id="KW-0106">Calcium</keyword>
<dbReference type="Pfam" id="PF01825">
    <property type="entry name" value="GPS"/>
    <property type="match status" value="1"/>
</dbReference>
<dbReference type="InterPro" id="IPR017981">
    <property type="entry name" value="GPCR_2-like_7TM"/>
</dbReference>
<dbReference type="eggNOG" id="KOG4193">
    <property type="taxonomic scope" value="Eukaryota"/>
</dbReference>
<evidence type="ECO:0000256" key="7">
    <source>
        <dbReference type="ARBA" id="ARBA00022737"/>
    </source>
</evidence>
<comment type="subcellular location">
    <subcellularLocation>
        <location evidence="1">Cell membrane</location>
        <topology evidence="1">Multi-pass membrane protein</topology>
    </subcellularLocation>
</comment>
<keyword evidence="9 16" id="KW-1133">Transmembrane helix</keyword>
<dbReference type="GO" id="GO:0005886">
    <property type="term" value="C:plasma membrane"/>
    <property type="evidence" value="ECO:0007669"/>
    <property type="project" value="UniProtKB-SubCell"/>
</dbReference>
<keyword evidence="7" id="KW-0677">Repeat</keyword>
<dbReference type="GeneTree" id="ENSGT00940000162163"/>
<dbReference type="InterPro" id="IPR057244">
    <property type="entry name" value="GAIN_B"/>
</dbReference>